<sequence>MEKLLKIIFLKKNIYRTKNIQKVLKPSGVLYTEILMRVSGISDSIYWKFNIYILT</sequence>
<dbReference type="EMBL" id="JNAR01000016">
    <property type="protein sequence ID" value="KGG07320.1"/>
    <property type="molecule type" value="Genomic_DNA"/>
</dbReference>
<reference evidence="2" key="1">
    <citation type="journal article" date="2014" name="Sci. Data">
        <title>Genomes of diverse isolates of the marine cyanobacterium Prochlorococcus.</title>
        <authorList>
            <person name="Biller S."/>
            <person name="Berube P."/>
            <person name="Thompson J."/>
            <person name="Kelly L."/>
            <person name="Roggensack S."/>
            <person name="Awad L."/>
            <person name="Roache-Johnson K."/>
            <person name="Ding H."/>
            <person name="Giovannoni S.J."/>
            <person name="Moore L.R."/>
            <person name="Chisholm S.W."/>
        </authorList>
    </citation>
    <scope>NUCLEOTIDE SEQUENCE [LARGE SCALE GENOMIC DNA]</scope>
</reference>
<accession>A0A0A2B3D3</accession>
<organism evidence="1 2">
    <name type="scientific">Prochlorococcus marinus str. MIT 9401</name>
    <dbReference type="NCBI Taxonomy" id="167551"/>
    <lineage>
        <taxon>Bacteria</taxon>
        <taxon>Bacillati</taxon>
        <taxon>Cyanobacteriota</taxon>
        <taxon>Cyanophyceae</taxon>
        <taxon>Synechococcales</taxon>
        <taxon>Prochlorococcaceae</taxon>
        <taxon>Prochlorococcus</taxon>
    </lineage>
</organism>
<gene>
    <name evidence="1" type="ORF">EV01_1657</name>
</gene>
<protein>
    <submittedName>
        <fullName evidence="1">Uncharacterized protein</fullName>
    </submittedName>
</protein>
<dbReference type="AlphaFoldDB" id="A0A0A2B3D3"/>
<evidence type="ECO:0000313" key="2">
    <source>
        <dbReference type="Proteomes" id="UP000030481"/>
    </source>
</evidence>
<proteinExistence type="predicted"/>
<comment type="caution">
    <text evidence="1">The sequence shown here is derived from an EMBL/GenBank/DDBJ whole genome shotgun (WGS) entry which is preliminary data.</text>
</comment>
<name>A0A0A2B3D3_PROMR</name>
<evidence type="ECO:0000313" key="1">
    <source>
        <dbReference type="EMBL" id="KGG07320.1"/>
    </source>
</evidence>
<dbReference type="Proteomes" id="UP000030481">
    <property type="component" value="Unassembled WGS sequence"/>
</dbReference>